<protein>
    <submittedName>
        <fullName evidence="2">Uncharacterized protein</fullName>
    </submittedName>
</protein>
<dbReference type="RefSeq" id="WP_006459082.1">
    <property type="nucleotide sequence ID" value="NZ_CP007030.1"/>
</dbReference>
<organism evidence="2 3">
    <name type="scientific">Thiomicrospira aerophila AL3</name>
    <dbReference type="NCBI Taxonomy" id="717772"/>
    <lineage>
        <taxon>Bacteria</taxon>
        <taxon>Pseudomonadati</taxon>
        <taxon>Pseudomonadota</taxon>
        <taxon>Gammaproteobacteria</taxon>
        <taxon>Thiotrichales</taxon>
        <taxon>Piscirickettsiaceae</taxon>
        <taxon>Thiomicrospira</taxon>
    </lineage>
</organism>
<keyword evidence="1" id="KW-1133">Transmembrane helix</keyword>
<sequence length="453" mass="52963">MTLPDILTFLGLLIAAYGATQDYIRLKFRLASKFLLIALLVSFLLLYVSTWQALEDVLKETCSISCYMHGFLWESRHFILVTLNLVLLWWLYRSLKLRGTNVKQFTDLVKELKSESNQVMLAKLINENVPTLLDLWFGETKRNQLDAEFVRELFDLTVDDKRFAQSVQKNNEQLGIEILKILAKKDVFATEFSNAFLISALKDPHSYVYSKLVEGRTSEITDLLLKHQHYEKFDLGLNLCWAILELVEENSTLMAQRFYEGQEPETFKTINGLISTLARLDPIQAHLSNLPYYIQKEWLKFVRLDSEEDETIAFELMVRFYDAIADLQARAKGEALRFDYLNYIYSTLPNDEMISRAKAIRLGCPYINLIFNERNTGFIENSFKQFKELFESYEYTLDRNKENLKQMFLVLLDKQRGRGDCEDWIHLTNSGNKKKNETWDQMIAFLNNGNKHG</sequence>
<keyword evidence="1" id="KW-0812">Transmembrane</keyword>
<proteinExistence type="predicted"/>
<gene>
    <name evidence="2" type="ORF">THIAE_04340</name>
</gene>
<dbReference type="EMBL" id="CP007030">
    <property type="protein sequence ID" value="AHF02233.1"/>
    <property type="molecule type" value="Genomic_DNA"/>
</dbReference>
<dbReference type="Proteomes" id="UP000005380">
    <property type="component" value="Chromosome"/>
</dbReference>
<reference evidence="2 3" key="1">
    <citation type="submission" date="2013-12" db="EMBL/GenBank/DDBJ databases">
        <authorList>
            <consortium name="DOE Joint Genome Institute"/>
            <person name="Kappler U."/>
            <person name="Huntemann M."/>
            <person name="Han J."/>
            <person name="Chen A."/>
            <person name="Kyrpides N."/>
            <person name="Mavromatis K."/>
            <person name="Markowitz V."/>
            <person name="Palaniappan K."/>
            <person name="Ivanova N."/>
            <person name="Schaumberg A."/>
            <person name="Pati A."/>
            <person name="Liolios K."/>
            <person name="Nordberg H.P."/>
            <person name="Cantor M.N."/>
            <person name="Hua S.X."/>
            <person name="Woyke T."/>
        </authorList>
    </citation>
    <scope>NUCLEOTIDE SEQUENCE [LARGE SCALE GENOMIC DNA]</scope>
    <source>
        <strain evidence="3">AL2</strain>
    </source>
</reference>
<dbReference type="InParanoid" id="W0DYA4"/>
<evidence type="ECO:0000313" key="3">
    <source>
        <dbReference type="Proteomes" id="UP000005380"/>
    </source>
</evidence>
<evidence type="ECO:0000256" key="1">
    <source>
        <dbReference type="SAM" id="Phobius"/>
    </source>
</evidence>
<dbReference type="KEGG" id="tao:THIAE_04340"/>
<keyword evidence="1" id="KW-0472">Membrane</keyword>
<feature type="transmembrane region" description="Helical" evidence="1">
    <location>
        <begin position="34"/>
        <end position="54"/>
    </location>
</feature>
<feature type="transmembrane region" description="Helical" evidence="1">
    <location>
        <begin position="75"/>
        <end position="92"/>
    </location>
</feature>
<evidence type="ECO:0000313" key="2">
    <source>
        <dbReference type="EMBL" id="AHF02233.1"/>
    </source>
</evidence>
<dbReference type="HOGENOM" id="CLU_603998_0_0_6"/>
<keyword evidence="3" id="KW-1185">Reference proteome</keyword>
<dbReference type="STRING" id="717772.THIAE_04340"/>
<name>W0DYA4_9GAMM</name>
<accession>W0DYA4</accession>
<dbReference type="AlphaFoldDB" id="W0DYA4"/>